<keyword evidence="2" id="KW-0067">ATP-binding</keyword>
<evidence type="ECO:0000313" key="5">
    <source>
        <dbReference type="EMBL" id="ASU03531.1"/>
    </source>
</evidence>
<dbReference type="GO" id="GO:0005524">
    <property type="term" value="F:ATP binding"/>
    <property type="evidence" value="ECO:0007669"/>
    <property type="project" value="UniProtKB-KW"/>
</dbReference>
<dbReference type="Proteomes" id="UP000225553">
    <property type="component" value="Segment"/>
</dbReference>
<organism evidence="5 6">
    <name type="scientific">Erwinia phage vB_EamM_RisingSun</name>
    <dbReference type="NCBI Taxonomy" id="2026080"/>
    <lineage>
        <taxon>Viruses</taxon>
        <taxon>Duplodnaviria</taxon>
        <taxon>Heunggongvirae</taxon>
        <taxon>Uroviricota</taxon>
        <taxon>Caudoviricetes</taxon>
        <taxon>Chimalliviridae</taxon>
        <taxon>Risingsunvirus</taxon>
        <taxon>Risingsunvirus risingsun</taxon>
    </lineage>
</organism>
<dbReference type="OrthoDB" id="8501at10239"/>
<dbReference type="InterPro" id="IPR003714">
    <property type="entry name" value="PhoH"/>
</dbReference>
<gene>
    <name evidence="5" type="ORF">RISINGSUN_139</name>
</gene>
<proteinExistence type="predicted"/>
<evidence type="ECO:0000259" key="4">
    <source>
        <dbReference type="Pfam" id="PF02562"/>
    </source>
</evidence>
<protein>
    <submittedName>
        <fullName evidence="5">Putative phosphate starvation protein PhoH</fullName>
    </submittedName>
</protein>
<sequence>MTKRINAKRIARQSRREDKRAKLQLVSDQTQQERVHEPAPAKRLNAPLAARNPNQELYINALQSKRLIFSTGSAGVGKTYLATSHACRELLAKDIDRIIVTRPVLQADEDLGFLPGDVNEKFAPYFRPVYDVLLEQLGGSFLEYCLKPGIEKVEIAPFAFMRGRTFKNAVVILDEAQNVTVNQMKLFLTRIGENCTVIVNGDITQCDLPHHKQSGLQDALNRFQDNELVGVVHFTDDDCVRSDICALALDAYSK</sequence>
<dbReference type="EMBL" id="MF459646">
    <property type="protein sequence ID" value="ASU03531.1"/>
    <property type="molecule type" value="Genomic_DNA"/>
</dbReference>
<feature type="region of interest" description="Disordered" evidence="3">
    <location>
        <begin position="1"/>
        <end position="43"/>
    </location>
</feature>
<feature type="compositionally biased region" description="Basic residues" evidence="3">
    <location>
        <begin position="1"/>
        <end position="13"/>
    </location>
</feature>
<reference evidence="6" key="1">
    <citation type="submission" date="2017-07" db="EMBL/GenBank/DDBJ databases">
        <authorList>
            <person name="Putnam M.J."/>
            <person name="Sharma R."/>
            <person name="Kruger J.L."/>
            <person name="Berg J.A."/>
            <person name="Payne A.M."/>
            <person name="Fajardo C.P."/>
            <person name="Breakwell D.P."/>
            <person name="Hope S."/>
            <person name="Grose J.H."/>
        </authorList>
    </citation>
    <scope>NUCLEOTIDE SEQUENCE [LARGE SCALE GENOMIC DNA]</scope>
</reference>
<dbReference type="InterPro" id="IPR051451">
    <property type="entry name" value="PhoH2-like"/>
</dbReference>
<dbReference type="Pfam" id="PF02562">
    <property type="entry name" value="PhoH"/>
    <property type="match status" value="1"/>
</dbReference>
<evidence type="ECO:0000313" key="6">
    <source>
        <dbReference type="Proteomes" id="UP000225553"/>
    </source>
</evidence>
<name>A0A223LHN2_9CAUD</name>
<accession>A0A223LHN2</accession>
<dbReference type="PANTHER" id="PTHR30473">
    <property type="entry name" value="PROTEIN PHOH"/>
    <property type="match status" value="1"/>
</dbReference>
<evidence type="ECO:0000256" key="2">
    <source>
        <dbReference type="ARBA" id="ARBA00022840"/>
    </source>
</evidence>
<feature type="compositionally biased region" description="Basic and acidic residues" evidence="3">
    <location>
        <begin position="31"/>
        <end position="40"/>
    </location>
</feature>
<keyword evidence="6" id="KW-1185">Reference proteome</keyword>
<evidence type="ECO:0000256" key="3">
    <source>
        <dbReference type="SAM" id="MobiDB-lite"/>
    </source>
</evidence>
<dbReference type="PANTHER" id="PTHR30473:SF3">
    <property type="entry name" value="PROTEIN PHOH"/>
    <property type="match status" value="1"/>
</dbReference>
<feature type="domain" description="PhoH-like protein" evidence="4">
    <location>
        <begin position="49"/>
        <end position="252"/>
    </location>
</feature>
<dbReference type="SUPFAM" id="SSF52540">
    <property type="entry name" value="P-loop containing nucleoside triphosphate hydrolases"/>
    <property type="match status" value="1"/>
</dbReference>
<dbReference type="InterPro" id="IPR027417">
    <property type="entry name" value="P-loop_NTPase"/>
</dbReference>
<keyword evidence="1" id="KW-0547">Nucleotide-binding</keyword>
<evidence type="ECO:0000256" key="1">
    <source>
        <dbReference type="ARBA" id="ARBA00022741"/>
    </source>
</evidence>
<dbReference type="Gene3D" id="3.40.50.300">
    <property type="entry name" value="P-loop containing nucleotide triphosphate hydrolases"/>
    <property type="match status" value="1"/>
</dbReference>
<dbReference type="NCBIfam" id="NF007827">
    <property type="entry name" value="PRK10536.1"/>
    <property type="match status" value="1"/>
</dbReference>